<evidence type="ECO:0000256" key="5">
    <source>
        <dbReference type="ARBA" id="ARBA00022691"/>
    </source>
</evidence>
<keyword evidence="8" id="KW-1185">Reference proteome</keyword>
<comment type="function">
    <text evidence="6">Specifically methylates the N7 position of guanine in position 527 of 16S rRNA.</text>
</comment>
<dbReference type="Pfam" id="PF02527">
    <property type="entry name" value="GidB"/>
    <property type="match status" value="1"/>
</dbReference>
<keyword evidence="2 6" id="KW-0698">rRNA processing</keyword>
<accession>A0ABW8NM39</accession>
<evidence type="ECO:0000313" key="8">
    <source>
        <dbReference type="Proteomes" id="UP001620597"/>
    </source>
</evidence>
<dbReference type="GO" id="GO:0032259">
    <property type="term" value="P:methylation"/>
    <property type="evidence" value="ECO:0007669"/>
    <property type="project" value="UniProtKB-KW"/>
</dbReference>
<comment type="catalytic activity">
    <reaction evidence="6">
        <text>guanosine(527) in 16S rRNA + S-adenosyl-L-methionine = N(7)-methylguanosine(527) in 16S rRNA + S-adenosyl-L-homocysteine</text>
        <dbReference type="Rhea" id="RHEA:42732"/>
        <dbReference type="Rhea" id="RHEA-COMP:10209"/>
        <dbReference type="Rhea" id="RHEA-COMP:10210"/>
        <dbReference type="ChEBI" id="CHEBI:57856"/>
        <dbReference type="ChEBI" id="CHEBI:59789"/>
        <dbReference type="ChEBI" id="CHEBI:74269"/>
        <dbReference type="ChEBI" id="CHEBI:74480"/>
        <dbReference type="EC" id="2.1.1.170"/>
    </reaction>
</comment>
<comment type="caution">
    <text evidence="7">The sequence shown here is derived from an EMBL/GenBank/DDBJ whole genome shotgun (WGS) entry which is preliminary data.</text>
</comment>
<dbReference type="RefSeq" id="WP_416206926.1">
    <property type="nucleotide sequence ID" value="NZ_JBBKTX010000022.1"/>
</dbReference>
<evidence type="ECO:0000256" key="1">
    <source>
        <dbReference type="ARBA" id="ARBA00022490"/>
    </source>
</evidence>
<sequence>MATSLPAGLRNRLMRGAAQLDIKLSDQQADLLMGYLELLHKWNRAYNLTAIRDPSAMVDLHLLDSLAVQPHLGSATHILDVGTGPGLPGMVLAALNPQCHFTLLDSNGKKTRFMFQARTSLRLENVTIVNDRVEAYHPDVPFDMIASRAFASLSDMVTWCRHLLAPGGCYLAMKGQYPQQELEALPADVALASAAIVEVPGVEGQRHLLRLVAVPGADRTPTDQ</sequence>
<dbReference type="InterPro" id="IPR003682">
    <property type="entry name" value="rRNA_ssu_MeTfrase_G"/>
</dbReference>
<evidence type="ECO:0000256" key="6">
    <source>
        <dbReference type="HAMAP-Rule" id="MF_00074"/>
    </source>
</evidence>
<keyword evidence="5 6" id="KW-0949">S-adenosyl-L-methionine</keyword>
<organism evidence="7 8">
    <name type="scientific">Oceanobacter antarcticus</name>
    <dbReference type="NCBI Taxonomy" id="3133425"/>
    <lineage>
        <taxon>Bacteria</taxon>
        <taxon>Pseudomonadati</taxon>
        <taxon>Pseudomonadota</taxon>
        <taxon>Gammaproteobacteria</taxon>
        <taxon>Oceanospirillales</taxon>
        <taxon>Oceanospirillaceae</taxon>
        <taxon>Oceanobacter</taxon>
    </lineage>
</organism>
<evidence type="ECO:0000256" key="3">
    <source>
        <dbReference type="ARBA" id="ARBA00022603"/>
    </source>
</evidence>
<dbReference type="CDD" id="cd02440">
    <property type="entry name" value="AdoMet_MTases"/>
    <property type="match status" value="1"/>
</dbReference>
<dbReference type="HAMAP" id="MF_00074">
    <property type="entry name" value="16SrRNA_methyltr_G"/>
    <property type="match status" value="1"/>
</dbReference>
<dbReference type="PIRSF" id="PIRSF003078">
    <property type="entry name" value="GidB"/>
    <property type="match status" value="1"/>
</dbReference>
<dbReference type="SUPFAM" id="SSF53335">
    <property type="entry name" value="S-adenosyl-L-methionine-dependent methyltransferases"/>
    <property type="match status" value="1"/>
</dbReference>
<name>A0ABW8NM39_9GAMM</name>
<comment type="subcellular location">
    <subcellularLocation>
        <location evidence="6">Cytoplasm</location>
    </subcellularLocation>
</comment>
<dbReference type="EMBL" id="JBBKTX010000022">
    <property type="protein sequence ID" value="MFK4753952.1"/>
    <property type="molecule type" value="Genomic_DNA"/>
</dbReference>
<dbReference type="EC" id="2.1.1.170" evidence="6"/>
<evidence type="ECO:0000256" key="4">
    <source>
        <dbReference type="ARBA" id="ARBA00022679"/>
    </source>
</evidence>
<dbReference type="NCBIfam" id="TIGR00138">
    <property type="entry name" value="rsmG_gidB"/>
    <property type="match status" value="1"/>
</dbReference>
<reference evidence="7 8" key="1">
    <citation type="submission" date="2024-03" db="EMBL/GenBank/DDBJ databases">
        <title>High-quality draft genome sequence of Oceanobacter sp. wDCs-4.</title>
        <authorList>
            <person name="Dong C."/>
        </authorList>
    </citation>
    <scope>NUCLEOTIDE SEQUENCE [LARGE SCALE GENOMIC DNA]</scope>
    <source>
        <strain evidence="8">wDCs-4</strain>
    </source>
</reference>
<dbReference type="Gene3D" id="3.40.50.150">
    <property type="entry name" value="Vaccinia Virus protein VP39"/>
    <property type="match status" value="1"/>
</dbReference>
<keyword evidence="4 6" id="KW-0808">Transferase</keyword>
<evidence type="ECO:0000256" key="2">
    <source>
        <dbReference type="ARBA" id="ARBA00022552"/>
    </source>
</evidence>
<comment type="caution">
    <text evidence="6">Lacks conserved residue(s) required for the propagation of feature annotation.</text>
</comment>
<gene>
    <name evidence="6 7" type="primary">rsmG</name>
    <name evidence="7" type="ORF">WG929_16185</name>
</gene>
<comment type="similarity">
    <text evidence="6">Belongs to the methyltransferase superfamily. RNA methyltransferase RsmG family.</text>
</comment>
<evidence type="ECO:0000313" key="7">
    <source>
        <dbReference type="EMBL" id="MFK4753952.1"/>
    </source>
</evidence>
<dbReference type="InterPro" id="IPR029063">
    <property type="entry name" value="SAM-dependent_MTases_sf"/>
</dbReference>
<feature type="binding site" evidence="6">
    <location>
        <position position="82"/>
    </location>
    <ligand>
        <name>S-adenosyl-L-methionine</name>
        <dbReference type="ChEBI" id="CHEBI:59789"/>
    </ligand>
</feature>
<dbReference type="PANTHER" id="PTHR31760">
    <property type="entry name" value="S-ADENOSYL-L-METHIONINE-DEPENDENT METHYLTRANSFERASES SUPERFAMILY PROTEIN"/>
    <property type="match status" value="1"/>
</dbReference>
<feature type="binding site" evidence="6">
    <location>
        <position position="87"/>
    </location>
    <ligand>
        <name>S-adenosyl-L-methionine</name>
        <dbReference type="ChEBI" id="CHEBI:59789"/>
    </ligand>
</feature>
<feature type="binding site" evidence="6">
    <location>
        <position position="148"/>
    </location>
    <ligand>
        <name>S-adenosyl-L-methionine</name>
        <dbReference type="ChEBI" id="CHEBI:59789"/>
    </ligand>
</feature>
<dbReference type="GO" id="GO:0008168">
    <property type="term" value="F:methyltransferase activity"/>
    <property type="evidence" value="ECO:0007669"/>
    <property type="project" value="UniProtKB-KW"/>
</dbReference>
<keyword evidence="1 6" id="KW-0963">Cytoplasm</keyword>
<keyword evidence="3 6" id="KW-0489">Methyltransferase</keyword>
<proteinExistence type="inferred from homology"/>
<dbReference type="PANTHER" id="PTHR31760:SF0">
    <property type="entry name" value="S-ADENOSYL-L-METHIONINE-DEPENDENT METHYLTRANSFERASES SUPERFAMILY PROTEIN"/>
    <property type="match status" value="1"/>
</dbReference>
<dbReference type="Proteomes" id="UP001620597">
    <property type="component" value="Unassembled WGS sequence"/>
</dbReference>
<protein>
    <recommendedName>
        <fullName evidence="6">Ribosomal RNA small subunit methyltransferase G</fullName>
        <ecNumber evidence="6">2.1.1.170</ecNumber>
    </recommendedName>
    <alternativeName>
        <fullName evidence="6">16S rRNA 7-methylguanosine methyltransferase</fullName>
        <shortName evidence="6">16S rRNA m7G methyltransferase</shortName>
    </alternativeName>
</protein>
<feature type="binding site" evidence="6">
    <location>
        <begin position="133"/>
        <end position="134"/>
    </location>
    <ligand>
        <name>S-adenosyl-L-methionine</name>
        <dbReference type="ChEBI" id="CHEBI:59789"/>
    </ligand>
</feature>